<evidence type="ECO:0000256" key="2">
    <source>
        <dbReference type="SAM" id="MobiDB-lite"/>
    </source>
</evidence>
<accession>A0A6B2E5A6</accession>
<dbReference type="GO" id="GO:0005634">
    <property type="term" value="C:nucleus"/>
    <property type="evidence" value="ECO:0007669"/>
    <property type="project" value="TreeGrafter"/>
</dbReference>
<dbReference type="InterPro" id="IPR011990">
    <property type="entry name" value="TPR-like_helical_dom_sf"/>
</dbReference>
<feature type="repeat" description="PPR" evidence="1">
    <location>
        <begin position="958"/>
        <end position="992"/>
    </location>
</feature>
<dbReference type="Pfam" id="PF13041">
    <property type="entry name" value="PPR_2"/>
    <property type="match status" value="1"/>
</dbReference>
<dbReference type="Pfam" id="PF12854">
    <property type="entry name" value="PPR_1"/>
    <property type="match status" value="1"/>
</dbReference>
<dbReference type="GO" id="GO:0003730">
    <property type="term" value="F:mRNA 3'-UTR binding"/>
    <property type="evidence" value="ECO:0007669"/>
    <property type="project" value="TreeGrafter"/>
</dbReference>
<name>A0A6B2E5A6_9DIPT</name>
<feature type="region of interest" description="Disordered" evidence="2">
    <location>
        <begin position="546"/>
        <end position="565"/>
    </location>
</feature>
<evidence type="ECO:0000313" key="3">
    <source>
        <dbReference type="EMBL" id="NBJ58331.1"/>
    </source>
</evidence>
<sequence>MAGILRGSKLVRYFAGFARSIAFNTTREVEGNGLQQGQCLCGQISQGFSTAARSDQNLDRSLKRLDQDVRRSGRISRRDLEEILEEIRLQRSATSSQSLLVIRCCGNLVPEELPEVRTTLVQEIWRTLNNLNVPMDISHYNALLRVYLENEHPFSPTEFLSDLEGKGVEPNRVTYQRLIARYCQEGDIEGATRILEFMREKQLPVNENVFNALILGHSQADDMESAVGILKVMQQAGLEPSADTYTTLLCGYAKKGDVEAIKNTLGECEKKEIFLLDKDILDVLYALSINGHGKNADALLSCVRKSIGYNQDAINTILRLTNRGEDEVAMKILRTMPRNVKSNGEISDTGNFFIKQMVKAKLPVARILSICDDIQKEGLNSRPLLIAIEAGLNQGSAEIVIPLLKRAQEMGFPMRQHFFWPLICSAAKSGAKGVVGVLKQMQEEFNIQPSSETIREYVIPNLKANNGEIMRDLLDAGVSQGAVGSSLVFNELLKGKLKEAADISSKIRAYYAPALFRRPLIQALGATLDCESFIKITRQIHDGMARMDKASGKQQTEEAQENETDVSQQECLGQIVYDVAVYFRKDNNEMLGKVLQGLVQQGLSISARQAERIQEKLGSELTVEISKSLGQLASGELEPVVLAQEEGNRRTSAFNQMSVSQLEKIIEQVEAKGENSKGLKRYLLASCFRSKDLQKTEEVIKRLETEGYTFTSGVYAQLIDLYCQHENVEKALEIYRQIKAKEPEFLLDNLKTIRVASVLLGEERVDEAVEFLQKNQKPEIKNDDQVFNYRTTCWRMLNSLAEKGQSETLERIFATLEAGNYIEVNNVLLGPLIKACLVKDDLPKAMDTFEKIALKYQATPWKNELACRLIQAEDANNLQRLTNLSTKIHGEVNSLYDLVFSFVECGRVRQARKILETPGLRVRYQRLNSVCERYRQEGMVQPLEGLMEATKDLSHIDRQDIYYNLLLSYCKEDVPDKALGLWTKMQEEDIAPSDAFLTKLGKYLQSKKLEVPFALPELVKPVAQKPQTAAPAPPKPAKEQLKPPPDTSDLAVFKKALKQGNLDEILNAKKKLTPSDKLSVTHQSQFLEVLVKNERFSEANDFLNQMLKEKLHPIARIFRFYLNKIAATGDVKQFETISQYLSPEMKRVISYDNRLCHAYVAAGKAEEYLGKVTKELDAAKTDEARKTLADKFPRGGAQGILEKHPELLEKYDDMARKFIEHKITAPMNVLWIHHFVNGNKEAAEKIWREHLHEAPRLMFHRIVQTARENQDITIVKHLIEKLRETTVSHGALGNAYSCLLDIHSAQGEFDAGLRALNTAIEDKLNLQAINRTALVRLKEGLEKAGKKFPHKIPEKSSQTNEESSSSSSSSSSDDEPERRGK</sequence>
<dbReference type="PANTHER" id="PTHR46669:SF1">
    <property type="entry name" value="LEUCINE-RICH PPR MOTIF-CONTAINING PROTEIN, MITOCHONDRIAL"/>
    <property type="match status" value="1"/>
</dbReference>
<proteinExistence type="predicted"/>
<dbReference type="PROSITE" id="PS51375">
    <property type="entry name" value="PPR"/>
    <property type="match status" value="3"/>
</dbReference>
<dbReference type="InterPro" id="IPR033490">
    <property type="entry name" value="LRP130"/>
</dbReference>
<dbReference type="InterPro" id="IPR002885">
    <property type="entry name" value="PPR_rpt"/>
</dbReference>
<dbReference type="GO" id="GO:0070129">
    <property type="term" value="P:regulation of mitochondrial translation"/>
    <property type="evidence" value="ECO:0007669"/>
    <property type="project" value="TreeGrafter"/>
</dbReference>
<feature type="region of interest" description="Disordered" evidence="2">
    <location>
        <begin position="1024"/>
        <end position="1045"/>
    </location>
</feature>
<feature type="repeat" description="PPR" evidence="1">
    <location>
        <begin position="206"/>
        <end position="240"/>
    </location>
</feature>
<dbReference type="PANTHER" id="PTHR46669">
    <property type="entry name" value="LEUCINE-RICH PPR MOTIF-CONTAINING PROTEIN, MITOCHONDRIAL"/>
    <property type="match status" value="1"/>
</dbReference>
<dbReference type="EMBL" id="GIFK01000628">
    <property type="protein sequence ID" value="NBJ58331.1"/>
    <property type="molecule type" value="Transcribed_RNA"/>
</dbReference>
<dbReference type="NCBIfam" id="TIGR00756">
    <property type="entry name" value="PPR"/>
    <property type="match status" value="3"/>
</dbReference>
<dbReference type="Pfam" id="PF01535">
    <property type="entry name" value="PPR"/>
    <property type="match status" value="2"/>
</dbReference>
<organism evidence="3">
    <name type="scientific">Phlebotomus kandelakii</name>
    <dbReference type="NCBI Taxonomy" id="1109342"/>
    <lineage>
        <taxon>Eukaryota</taxon>
        <taxon>Metazoa</taxon>
        <taxon>Ecdysozoa</taxon>
        <taxon>Arthropoda</taxon>
        <taxon>Hexapoda</taxon>
        <taxon>Insecta</taxon>
        <taxon>Pterygota</taxon>
        <taxon>Neoptera</taxon>
        <taxon>Endopterygota</taxon>
        <taxon>Diptera</taxon>
        <taxon>Nematocera</taxon>
        <taxon>Psychodoidea</taxon>
        <taxon>Psychodidae</taxon>
        <taxon>Phlebotomus</taxon>
        <taxon>Larroussius</taxon>
    </lineage>
</organism>
<evidence type="ECO:0000256" key="1">
    <source>
        <dbReference type="PROSITE-ProRule" id="PRU00708"/>
    </source>
</evidence>
<feature type="repeat" description="PPR" evidence="1">
    <location>
        <begin position="171"/>
        <end position="205"/>
    </location>
</feature>
<protein>
    <submittedName>
        <fullName evidence="3">Putative bicoid mrna stability factor</fullName>
    </submittedName>
</protein>
<dbReference type="Gene3D" id="1.25.40.10">
    <property type="entry name" value="Tetratricopeptide repeat domain"/>
    <property type="match status" value="2"/>
</dbReference>
<dbReference type="GO" id="GO:0005739">
    <property type="term" value="C:mitochondrion"/>
    <property type="evidence" value="ECO:0007669"/>
    <property type="project" value="TreeGrafter"/>
</dbReference>
<reference evidence="3" key="1">
    <citation type="submission" date="2019-10" db="EMBL/GenBank/DDBJ databases">
        <title>Short sand fly seasons in Tbilisi, Georgia, hinder development of host immunity to saliva of the visceral leishmaniasis vector Phlebotomus kandelakii.</title>
        <authorList>
            <person name="Oliveira F."/>
            <person name="Giorgobiani E."/>
            <person name="Guimaraes-Costa A.B."/>
            <person name="Abdeladhim M."/>
            <person name="Oristian J."/>
            <person name="Tskhvaradze L."/>
            <person name="Tsertsvadze N."/>
            <person name="Zakalashvili M."/>
            <person name="Valenzuela J.G."/>
            <person name="Kamhawi S."/>
        </authorList>
    </citation>
    <scope>NUCLEOTIDE SEQUENCE</scope>
    <source>
        <strain evidence="3">Wild-capture in Tbilisi</strain>
        <tissue evidence="3">Salivary glands</tissue>
    </source>
</reference>
<feature type="region of interest" description="Disordered" evidence="2">
    <location>
        <begin position="1345"/>
        <end position="1381"/>
    </location>
</feature>